<organism evidence="1 2">
    <name type="scientific">Portunus trituberculatus</name>
    <name type="common">Swimming crab</name>
    <name type="synonym">Neptunus trituberculatus</name>
    <dbReference type="NCBI Taxonomy" id="210409"/>
    <lineage>
        <taxon>Eukaryota</taxon>
        <taxon>Metazoa</taxon>
        <taxon>Ecdysozoa</taxon>
        <taxon>Arthropoda</taxon>
        <taxon>Crustacea</taxon>
        <taxon>Multicrustacea</taxon>
        <taxon>Malacostraca</taxon>
        <taxon>Eumalacostraca</taxon>
        <taxon>Eucarida</taxon>
        <taxon>Decapoda</taxon>
        <taxon>Pleocyemata</taxon>
        <taxon>Brachyura</taxon>
        <taxon>Eubrachyura</taxon>
        <taxon>Portunoidea</taxon>
        <taxon>Portunidae</taxon>
        <taxon>Portuninae</taxon>
        <taxon>Portunus</taxon>
    </lineage>
</organism>
<reference evidence="1 2" key="1">
    <citation type="submission" date="2019-05" db="EMBL/GenBank/DDBJ databases">
        <title>Another draft genome of Portunus trituberculatus and its Hox gene families provides insights of decapod evolution.</title>
        <authorList>
            <person name="Jeong J.-H."/>
            <person name="Song I."/>
            <person name="Kim S."/>
            <person name="Choi T."/>
            <person name="Kim D."/>
            <person name="Ryu S."/>
            <person name="Kim W."/>
        </authorList>
    </citation>
    <scope>NUCLEOTIDE SEQUENCE [LARGE SCALE GENOMIC DNA]</scope>
    <source>
        <tissue evidence="1">Muscle</tissue>
    </source>
</reference>
<accession>A0A5B7E9B7</accession>
<gene>
    <name evidence="1" type="ORF">E2C01_023991</name>
</gene>
<protein>
    <submittedName>
        <fullName evidence="1">Uncharacterized protein</fullName>
    </submittedName>
</protein>
<evidence type="ECO:0000313" key="1">
    <source>
        <dbReference type="EMBL" id="MPC30721.1"/>
    </source>
</evidence>
<comment type="caution">
    <text evidence="1">The sequence shown here is derived from an EMBL/GenBank/DDBJ whole genome shotgun (WGS) entry which is preliminary data.</text>
</comment>
<dbReference type="Proteomes" id="UP000324222">
    <property type="component" value="Unassembled WGS sequence"/>
</dbReference>
<dbReference type="AlphaFoldDB" id="A0A5B7E9B7"/>
<name>A0A5B7E9B7_PORTR</name>
<evidence type="ECO:0000313" key="2">
    <source>
        <dbReference type="Proteomes" id="UP000324222"/>
    </source>
</evidence>
<proteinExistence type="predicted"/>
<keyword evidence="2" id="KW-1185">Reference proteome</keyword>
<dbReference type="EMBL" id="VSRR010002307">
    <property type="protein sequence ID" value="MPC30721.1"/>
    <property type="molecule type" value="Genomic_DNA"/>
</dbReference>
<sequence length="93" mass="10196">MTGRVTANRPISPSQNAVQVFSFSSEPSSRATNKLFVKETHVDSQSFLPVIMRAFLFQLAELTIDEEINGGKNVCGVQKEAISFRSCVASQNT</sequence>